<dbReference type="Proteomes" id="UP000315010">
    <property type="component" value="Unassembled WGS sequence"/>
</dbReference>
<organism evidence="1 2">
    <name type="scientific">Novipirellula herctigrandis</name>
    <dbReference type="NCBI Taxonomy" id="2527986"/>
    <lineage>
        <taxon>Bacteria</taxon>
        <taxon>Pseudomonadati</taxon>
        <taxon>Planctomycetota</taxon>
        <taxon>Planctomycetia</taxon>
        <taxon>Pirellulales</taxon>
        <taxon>Pirellulaceae</taxon>
        <taxon>Novipirellula</taxon>
    </lineage>
</organism>
<accession>A0A5C5YWE0</accession>
<protein>
    <submittedName>
        <fullName evidence="1">Uncharacterized protein</fullName>
    </submittedName>
</protein>
<name>A0A5C5YWE0_9BACT</name>
<evidence type="ECO:0000313" key="2">
    <source>
        <dbReference type="Proteomes" id="UP000315010"/>
    </source>
</evidence>
<dbReference type="EMBL" id="SJPJ01000001">
    <property type="protein sequence ID" value="TWT78903.1"/>
    <property type="molecule type" value="Genomic_DNA"/>
</dbReference>
<reference evidence="1 2" key="1">
    <citation type="submission" date="2019-02" db="EMBL/GenBank/DDBJ databases">
        <title>Deep-cultivation of Planctomycetes and their phenomic and genomic characterization uncovers novel biology.</title>
        <authorList>
            <person name="Wiegand S."/>
            <person name="Jogler M."/>
            <person name="Boedeker C."/>
            <person name="Pinto D."/>
            <person name="Vollmers J."/>
            <person name="Rivas-Marin E."/>
            <person name="Kohn T."/>
            <person name="Peeters S.H."/>
            <person name="Heuer A."/>
            <person name="Rast P."/>
            <person name="Oberbeckmann S."/>
            <person name="Bunk B."/>
            <person name="Jeske O."/>
            <person name="Meyerdierks A."/>
            <person name="Storesund J.E."/>
            <person name="Kallscheuer N."/>
            <person name="Luecker S."/>
            <person name="Lage O.M."/>
            <person name="Pohl T."/>
            <person name="Merkel B.J."/>
            <person name="Hornburger P."/>
            <person name="Mueller R.-W."/>
            <person name="Bruemmer F."/>
            <person name="Labrenz M."/>
            <person name="Spormann A.M."/>
            <person name="Op Den Camp H."/>
            <person name="Overmann J."/>
            <person name="Amann R."/>
            <person name="Jetten M.S.M."/>
            <person name="Mascher T."/>
            <person name="Medema M.H."/>
            <person name="Devos D.P."/>
            <person name="Kaster A.-K."/>
            <person name="Ovreas L."/>
            <person name="Rohde M."/>
            <person name="Galperin M.Y."/>
            <person name="Jogler C."/>
        </authorList>
    </citation>
    <scope>NUCLEOTIDE SEQUENCE [LARGE SCALE GENOMIC DNA]</scope>
    <source>
        <strain evidence="1 2">CA13</strain>
    </source>
</reference>
<evidence type="ECO:0000313" key="1">
    <source>
        <dbReference type="EMBL" id="TWT78903.1"/>
    </source>
</evidence>
<gene>
    <name evidence="1" type="ORF">CA13_03000</name>
</gene>
<keyword evidence="2" id="KW-1185">Reference proteome</keyword>
<dbReference type="AlphaFoldDB" id="A0A5C5YWE0"/>
<comment type="caution">
    <text evidence="1">The sequence shown here is derived from an EMBL/GenBank/DDBJ whole genome shotgun (WGS) entry which is preliminary data.</text>
</comment>
<sequence>MSTTFQIVRVDRYHRRELPQRCRVFVRRLSIPGRWTCQWHQIVGGGSTFRIGTHGLPLDRTETLGNLEIYQGGRVLRLCEVVTGTYRGRYGDRYPDGMERPVLLLPGFPFDWFQRREILVEDGELNHAWESGFRGPIR</sequence>
<dbReference type="RefSeq" id="WP_146394055.1">
    <property type="nucleotide sequence ID" value="NZ_SJPJ01000001.1"/>
</dbReference>
<proteinExistence type="predicted"/>